<dbReference type="AlphaFoldDB" id="A0A0G4LLI6"/>
<evidence type="ECO:0000313" key="3">
    <source>
        <dbReference type="Proteomes" id="UP000044602"/>
    </source>
</evidence>
<accession>A0A0G4LLI6</accession>
<keyword evidence="3" id="KW-1185">Reference proteome</keyword>
<dbReference type="Proteomes" id="UP000044602">
    <property type="component" value="Unassembled WGS sequence"/>
</dbReference>
<feature type="compositionally biased region" description="Low complexity" evidence="1">
    <location>
        <begin position="464"/>
        <end position="478"/>
    </location>
</feature>
<organism evidence="2 3">
    <name type="scientific">Verticillium longisporum</name>
    <name type="common">Verticillium dahliae var. longisporum</name>
    <dbReference type="NCBI Taxonomy" id="100787"/>
    <lineage>
        <taxon>Eukaryota</taxon>
        <taxon>Fungi</taxon>
        <taxon>Dikarya</taxon>
        <taxon>Ascomycota</taxon>
        <taxon>Pezizomycotina</taxon>
        <taxon>Sordariomycetes</taxon>
        <taxon>Hypocreomycetidae</taxon>
        <taxon>Glomerellales</taxon>
        <taxon>Plectosphaerellaceae</taxon>
        <taxon>Verticillium</taxon>
    </lineage>
</organism>
<evidence type="ECO:0000256" key="1">
    <source>
        <dbReference type="SAM" id="MobiDB-lite"/>
    </source>
</evidence>
<reference evidence="3" key="1">
    <citation type="submission" date="2015-05" db="EMBL/GenBank/DDBJ databases">
        <authorList>
            <person name="Fogelqvist Johan"/>
        </authorList>
    </citation>
    <scope>NUCLEOTIDE SEQUENCE [LARGE SCALE GENOMIC DNA]</scope>
</reference>
<feature type="region of interest" description="Disordered" evidence="1">
    <location>
        <begin position="160"/>
        <end position="203"/>
    </location>
</feature>
<sequence length="560" mass="62677">MSNDTVGSLLADIANSIIDSLRVLQCADKSQWGPDEHEQRRRLEHALDEAKKDYQELSVLVNGQRYYQYDRKQLRTLKTNFQFHTTNFRDWARQGGPINPIWARDTLDLRRQLHRAQCRAARRIFATKQEASSSRCLGAFLVYRKQRAWTLRDRKKAAEASKAAAGAVTPGQEPQQPSTPRTPTQPHRHRRQGSTLVPNDDRIADSAADDSFEDHRRHLEELAVCNAVGSFERFGDRDIAFVCDFCDGHIVWEDLEGMPSLRTVDEELVAAAAVETPDVADAPPGPRIARPFPQETPPGIVHWQATGFSVSTHTEKSVVFAPLAIANHVAPAQGDWVAQLRCPACDEPPADYTPPEGEEEDEGGGWHADADLVLDDLGALEEHLAWQHTALGRQWARTGGPINPIWARDTLDLRRQLHRAQCRAARRIFATKQEASSSRCLGAFLVYRKQRAWTLRDRKKAAEASRTAAGATTPGQEPQQPPTPRTPTQPHRHRRQGSTLVPNDDRIADSAADDSFEDHRRHLEELAACNAVGNFERFGDRDIAFGRRVGDCSCAGGYVF</sequence>
<evidence type="ECO:0000313" key="2">
    <source>
        <dbReference type="EMBL" id="CRK22912.1"/>
    </source>
</evidence>
<proteinExistence type="predicted"/>
<gene>
    <name evidence="2" type="ORF">BN1708_013542</name>
</gene>
<dbReference type="EMBL" id="CVQH01014780">
    <property type="protein sequence ID" value="CRK22912.1"/>
    <property type="molecule type" value="Genomic_DNA"/>
</dbReference>
<protein>
    <submittedName>
        <fullName evidence="2">Uncharacterized protein</fullName>
    </submittedName>
</protein>
<name>A0A0G4LLI6_VERLO</name>
<feature type="region of interest" description="Disordered" evidence="1">
    <location>
        <begin position="458"/>
        <end position="508"/>
    </location>
</feature>
<feature type="compositionally biased region" description="Low complexity" evidence="1">
    <location>
        <begin position="174"/>
        <end position="185"/>
    </location>
</feature>